<evidence type="ECO:0000313" key="3">
    <source>
        <dbReference type="EMBL" id="SMP66607.1"/>
    </source>
</evidence>
<dbReference type="Pfam" id="PF02469">
    <property type="entry name" value="Fasciclin"/>
    <property type="match status" value="2"/>
</dbReference>
<evidence type="ECO:0000259" key="2">
    <source>
        <dbReference type="PROSITE" id="PS50213"/>
    </source>
</evidence>
<dbReference type="Gene3D" id="2.30.180.10">
    <property type="entry name" value="FAS1 domain"/>
    <property type="match status" value="2"/>
</dbReference>
<dbReference type="PANTHER" id="PTHR10900">
    <property type="entry name" value="PERIOSTIN-RELATED"/>
    <property type="match status" value="1"/>
</dbReference>
<evidence type="ECO:0000256" key="1">
    <source>
        <dbReference type="SAM" id="SignalP"/>
    </source>
</evidence>
<dbReference type="PROSITE" id="PS50213">
    <property type="entry name" value="FAS1"/>
    <property type="match status" value="2"/>
</dbReference>
<dbReference type="InterPro" id="IPR000782">
    <property type="entry name" value="FAS1_domain"/>
</dbReference>
<dbReference type="EMBL" id="FXUG01000010">
    <property type="protein sequence ID" value="SMP66607.1"/>
    <property type="molecule type" value="Genomic_DNA"/>
</dbReference>
<feature type="domain" description="FAS1" evidence="2">
    <location>
        <begin position="159"/>
        <end position="291"/>
    </location>
</feature>
<sequence>MNTFKRYCLTAAIAAVSVVNTHAADIVDTAVGAGSFNTLVAAAKAAGLVDTLKGDGPLTVFAPTDDAFAKLPEGTVETLLKPENKSRLAAILTYHVVPGKVMASDVVKLSGAKTVEGQQVDIKVDGSTVMVDGATVVKTDIGCDNGVIHVIDSVILPADKNIVETAVGAGSFKTLVAAVKAAGLAETLSGEGPFTVFAPTDEAFAKLPAGTVETLLKPENKQKLVDILTYHVVSGRVYSSDAVAAKTAKTLNGSSITVKVGDSGAMINDAGLVTTDIDGSNGVIHVIDSVLMPPAKGANVQGVLHGAIAQGSELFNSGHHAACADLYTQTLSGLMSADMDPSLHHHMTSVMATASTQQCPTTRAWTLRHGMDQMYSRLAAK</sequence>
<evidence type="ECO:0000313" key="4">
    <source>
        <dbReference type="Proteomes" id="UP001158067"/>
    </source>
</evidence>
<dbReference type="Proteomes" id="UP001158067">
    <property type="component" value="Unassembled WGS sequence"/>
</dbReference>
<dbReference type="PANTHER" id="PTHR10900:SF77">
    <property type="entry name" value="FI19380P1"/>
    <property type="match status" value="1"/>
</dbReference>
<keyword evidence="4" id="KW-1185">Reference proteome</keyword>
<gene>
    <name evidence="3" type="ORF">SAMN06265222_11021</name>
</gene>
<feature type="domain" description="FAS1" evidence="2">
    <location>
        <begin position="23"/>
        <end position="155"/>
    </location>
</feature>
<comment type="caution">
    <text evidence="3">The sequence shown here is derived from an EMBL/GenBank/DDBJ whole genome shotgun (WGS) entry which is preliminary data.</text>
</comment>
<name>A0ABY1QBH8_9BACT</name>
<reference evidence="3 4" key="1">
    <citation type="submission" date="2017-05" db="EMBL/GenBank/DDBJ databases">
        <authorList>
            <person name="Varghese N."/>
            <person name="Submissions S."/>
        </authorList>
    </citation>
    <scope>NUCLEOTIDE SEQUENCE [LARGE SCALE GENOMIC DNA]</scope>
    <source>
        <strain evidence="3 4">DSM 25457</strain>
    </source>
</reference>
<proteinExistence type="predicted"/>
<organism evidence="3 4">
    <name type="scientific">Neorhodopirellula lusitana</name>
    <dbReference type="NCBI Taxonomy" id="445327"/>
    <lineage>
        <taxon>Bacteria</taxon>
        <taxon>Pseudomonadati</taxon>
        <taxon>Planctomycetota</taxon>
        <taxon>Planctomycetia</taxon>
        <taxon>Pirellulales</taxon>
        <taxon>Pirellulaceae</taxon>
        <taxon>Neorhodopirellula</taxon>
    </lineage>
</organism>
<dbReference type="SUPFAM" id="SSF82153">
    <property type="entry name" value="FAS1 domain"/>
    <property type="match status" value="2"/>
</dbReference>
<keyword evidence="1" id="KW-0732">Signal</keyword>
<feature type="signal peptide" evidence="1">
    <location>
        <begin position="1"/>
        <end position="23"/>
    </location>
</feature>
<dbReference type="InterPro" id="IPR050904">
    <property type="entry name" value="Adhesion/Biosynth-related"/>
</dbReference>
<protein>
    <submittedName>
        <fullName evidence="3">Uncaracterized surface protein containing fasciclin (FAS1) repeats</fullName>
    </submittedName>
</protein>
<feature type="chain" id="PRO_5045149024" evidence="1">
    <location>
        <begin position="24"/>
        <end position="381"/>
    </location>
</feature>
<dbReference type="SMART" id="SM00554">
    <property type="entry name" value="FAS1"/>
    <property type="match status" value="2"/>
</dbReference>
<dbReference type="InterPro" id="IPR036378">
    <property type="entry name" value="FAS1_dom_sf"/>
</dbReference>
<accession>A0ABY1QBH8</accession>